<feature type="region of interest" description="Disordered" evidence="1">
    <location>
        <begin position="425"/>
        <end position="456"/>
    </location>
</feature>
<evidence type="ECO:0000256" key="2">
    <source>
        <dbReference type="SAM" id="Phobius"/>
    </source>
</evidence>
<evidence type="ECO:0000256" key="1">
    <source>
        <dbReference type="SAM" id="MobiDB-lite"/>
    </source>
</evidence>
<keyword evidence="3" id="KW-0732">Signal</keyword>
<keyword evidence="2" id="KW-0812">Transmembrane</keyword>
<reference evidence="4" key="1">
    <citation type="submission" date="2022-03" db="EMBL/GenBank/DDBJ databases">
        <authorList>
            <person name="Martin C."/>
        </authorList>
    </citation>
    <scope>NUCLEOTIDE SEQUENCE</scope>
</reference>
<feature type="transmembrane region" description="Helical" evidence="2">
    <location>
        <begin position="390"/>
        <end position="414"/>
    </location>
</feature>
<dbReference type="AlphaFoldDB" id="A0A8J1T7G2"/>
<dbReference type="Proteomes" id="UP000749559">
    <property type="component" value="Unassembled WGS sequence"/>
</dbReference>
<comment type="caution">
    <text evidence="4">The sequence shown here is derived from an EMBL/GenBank/DDBJ whole genome shotgun (WGS) entry which is preliminary data.</text>
</comment>
<accession>A0A8J1T7G2</accession>
<organism evidence="4 5">
    <name type="scientific">Owenia fusiformis</name>
    <name type="common">Polychaete worm</name>
    <dbReference type="NCBI Taxonomy" id="6347"/>
    <lineage>
        <taxon>Eukaryota</taxon>
        <taxon>Metazoa</taxon>
        <taxon>Spiralia</taxon>
        <taxon>Lophotrochozoa</taxon>
        <taxon>Annelida</taxon>
        <taxon>Polychaeta</taxon>
        <taxon>Sedentaria</taxon>
        <taxon>Canalipalpata</taxon>
        <taxon>Sabellida</taxon>
        <taxon>Oweniida</taxon>
        <taxon>Oweniidae</taxon>
        <taxon>Owenia</taxon>
    </lineage>
</organism>
<sequence>MTKTMNKVFCILHSAKVCLLLPVLLTGLENSKAWECSILTNNASFPAKPWEYTISTQDCKNDFAMPLCEVAKPESGCPKYYTRFASNTSCYGVGYKRRTAENTTEFIKCRVICAINFCSRLNNNGHRLRIESQNELAFVGNEIFKIFQNQTHPMEFNIDSHVPDPCINPRPHKWKVVKNSYMYIGEDRNGRVVHFNNSLNKAKCKSYCNNFNDCMGFDYGKFKIRRKWIIGCVLHPYSLMDRPKAAIQDLHHRTVETNHTYRICDRANITTASQTTPNVYSTAGQQIITDLVNSTVEQQNISDLINSDEQQSVTAFVDSAVEQQSISALITSTVEQQTTVDHQRKHYIGTTTDKLPNITRLDVSNIRSTTSVNLKHSKLGDAHEPSSGDILMYVVYILIALVILGLFLGIILMFKRNKRGFVKAKSSQTKKMQQVEKTRSSGSTSSEIPIIASRPM</sequence>
<proteinExistence type="predicted"/>
<feature type="signal peptide" evidence="3">
    <location>
        <begin position="1"/>
        <end position="33"/>
    </location>
</feature>
<evidence type="ECO:0000256" key="3">
    <source>
        <dbReference type="SAM" id="SignalP"/>
    </source>
</evidence>
<evidence type="ECO:0000313" key="5">
    <source>
        <dbReference type="Proteomes" id="UP000749559"/>
    </source>
</evidence>
<evidence type="ECO:0000313" key="4">
    <source>
        <dbReference type="EMBL" id="CAH1784244.1"/>
    </source>
</evidence>
<gene>
    <name evidence="4" type="ORF">OFUS_LOCUS10479</name>
</gene>
<keyword evidence="2" id="KW-0472">Membrane</keyword>
<protein>
    <submittedName>
        <fullName evidence="4">Uncharacterized protein</fullName>
    </submittedName>
</protein>
<feature type="chain" id="PRO_5043714374" evidence="3">
    <location>
        <begin position="34"/>
        <end position="456"/>
    </location>
</feature>
<keyword evidence="2" id="KW-1133">Transmembrane helix</keyword>
<dbReference type="EMBL" id="CAIIXF020000005">
    <property type="protein sequence ID" value="CAH1784244.1"/>
    <property type="molecule type" value="Genomic_DNA"/>
</dbReference>
<keyword evidence="5" id="KW-1185">Reference proteome</keyword>
<name>A0A8J1T7G2_OWEFU</name>